<dbReference type="Proteomes" id="UP000199352">
    <property type="component" value="Unassembled WGS sequence"/>
</dbReference>
<name>A0A1H9NZ75_9PSEU</name>
<reference evidence="3" key="1">
    <citation type="submission" date="2016-10" db="EMBL/GenBank/DDBJ databases">
        <authorList>
            <person name="Varghese N."/>
            <person name="Submissions S."/>
        </authorList>
    </citation>
    <scope>NUCLEOTIDE SEQUENCE [LARGE SCALE GENOMIC DNA]</scope>
    <source>
        <strain evidence="3">CGMCC 4.3525</strain>
    </source>
</reference>
<evidence type="ECO:0000313" key="3">
    <source>
        <dbReference type="Proteomes" id="UP000199352"/>
    </source>
</evidence>
<sequence>MTALRTSPVRATVPLNACSTIIVVSRPLDAKCPPAVDSTAATEMITAYGAATACRNRSAAQISIGNTRNGNRDSLTVTRDASTAVVAEGEDQTGLRGRVVRERDNGGGGTECGVQRHMLPSDAPSRQASHPAYPPPIRSAGSAPAPTGPDRGPARRRGPAPPR</sequence>
<dbReference type="STRING" id="402600.SAMN05216188_11173"/>
<accession>A0A1H9NZ75</accession>
<gene>
    <name evidence="2" type="ORF">SAMN05216188_11173</name>
</gene>
<evidence type="ECO:0000256" key="1">
    <source>
        <dbReference type="SAM" id="MobiDB-lite"/>
    </source>
</evidence>
<evidence type="ECO:0000313" key="2">
    <source>
        <dbReference type="EMBL" id="SER41242.1"/>
    </source>
</evidence>
<proteinExistence type="predicted"/>
<keyword evidence="3" id="KW-1185">Reference proteome</keyword>
<feature type="compositionally biased region" description="Basic residues" evidence="1">
    <location>
        <begin position="154"/>
        <end position="163"/>
    </location>
</feature>
<dbReference type="AlphaFoldDB" id="A0A1H9NZ75"/>
<feature type="region of interest" description="Disordered" evidence="1">
    <location>
        <begin position="86"/>
        <end position="163"/>
    </location>
</feature>
<protein>
    <submittedName>
        <fullName evidence="2">Uncharacterized protein</fullName>
    </submittedName>
</protein>
<dbReference type="EMBL" id="FOFR01000011">
    <property type="protein sequence ID" value="SER41242.1"/>
    <property type="molecule type" value="Genomic_DNA"/>
</dbReference>
<organism evidence="2 3">
    <name type="scientific">Lentzea xinjiangensis</name>
    <dbReference type="NCBI Taxonomy" id="402600"/>
    <lineage>
        <taxon>Bacteria</taxon>
        <taxon>Bacillati</taxon>
        <taxon>Actinomycetota</taxon>
        <taxon>Actinomycetes</taxon>
        <taxon>Pseudonocardiales</taxon>
        <taxon>Pseudonocardiaceae</taxon>
        <taxon>Lentzea</taxon>
    </lineage>
</organism>